<dbReference type="HOGENOM" id="CLU_2162854_0_0_1"/>
<dbReference type="AlphaFoldDB" id="M1DYF2"/>
<dbReference type="PaxDb" id="4113-PGSC0003DMT400096434"/>
<reference evidence="1" key="2">
    <citation type="submission" date="2015-06" db="UniProtKB">
        <authorList>
            <consortium name="EnsemblPlants"/>
        </authorList>
    </citation>
    <scope>IDENTIFICATION</scope>
    <source>
        <strain evidence="1">DM1-3 516 R44</strain>
    </source>
</reference>
<evidence type="ECO:0000313" key="2">
    <source>
        <dbReference type="Proteomes" id="UP000011115"/>
    </source>
</evidence>
<protein>
    <submittedName>
        <fullName evidence="1">Uncharacterized protein</fullName>
    </submittedName>
</protein>
<dbReference type="Proteomes" id="UP000011115">
    <property type="component" value="Unassembled WGS sequence"/>
</dbReference>
<accession>M1DYF2</accession>
<keyword evidence="2" id="KW-1185">Reference proteome</keyword>
<dbReference type="EnsemblPlants" id="PGSC0003DMT400096434">
    <property type="protein sequence ID" value="PGSC0003DMT400096434"/>
    <property type="gene ID" value="PGSC0003DMG400046005"/>
</dbReference>
<name>M1DYF2_SOLTU</name>
<sequence>MLHLGCTPGSDIRVRSWVEIKSRVLSWGWLSGSGSGLSLDSGVRVSKLGLRLGVGVGSKVESSSQVSGSSLILVLSGKDKVSDRVTHPESTAWHARHSRIIISLQANPCPG</sequence>
<dbReference type="InParanoid" id="M1DYF2"/>
<reference evidence="2" key="1">
    <citation type="journal article" date="2011" name="Nature">
        <title>Genome sequence and analysis of the tuber crop potato.</title>
        <authorList>
            <consortium name="The Potato Genome Sequencing Consortium"/>
        </authorList>
    </citation>
    <scope>NUCLEOTIDE SEQUENCE [LARGE SCALE GENOMIC DNA]</scope>
    <source>
        <strain evidence="2">cv. DM1-3 516 R44</strain>
    </source>
</reference>
<organism evidence="1 2">
    <name type="scientific">Solanum tuberosum</name>
    <name type="common">Potato</name>
    <dbReference type="NCBI Taxonomy" id="4113"/>
    <lineage>
        <taxon>Eukaryota</taxon>
        <taxon>Viridiplantae</taxon>
        <taxon>Streptophyta</taxon>
        <taxon>Embryophyta</taxon>
        <taxon>Tracheophyta</taxon>
        <taxon>Spermatophyta</taxon>
        <taxon>Magnoliopsida</taxon>
        <taxon>eudicotyledons</taxon>
        <taxon>Gunneridae</taxon>
        <taxon>Pentapetalae</taxon>
        <taxon>asterids</taxon>
        <taxon>lamiids</taxon>
        <taxon>Solanales</taxon>
        <taxon>Solanaceae</taxon>
        <taxon>Solanoideae</taxon>
        <taxon>Solaneae</taxon>
        <taxon>Solanum</taxon>
    </lineage>
</organism>
<proteinExistence type="predicted"/>
<dbReference type="Gramene" id="PGSC0003DMT400096434">
    <property type="protein sequence ID" value="PGSC0003DMT400096434"/>
    <property type="gene ID" value="PGSC0003DMG400046005"/>
</dbReference>
<evidence type="ECO:0000313" key="1">
    <source>
        <dbReference type="EnsemblPlants" id="PGSC0003DMT400096434"/>
    </source>
</evidence>